<evidence type="ECO:0000313" key="3">
    <source>
        <dbReference type="Proteomes" id="UP000027238"/>
    </source>
</evidence>
<evidence type="ECO:0000313" key="2">
    <source>
        <dbReference type="EMBL" id="KDN61392.1"/>
    </source>
</evidence>
<dbReference type="GO" id="GO:0008483">
    <property type="term" value="F:transaminase activity"/>
    <property type="evidence" value="ECO:0007669"/>
    <property type="project" value="UniProtKB-KW"/>
</dbReference>
<feature type="non-terminal residue" evidence="2">
    <location>
        <position position="65"/>
    </location>
</feature>
<gene>
    <name evidence="2" type="ORF">CSUB01_12363</name>
</gene>
<keyword evidence="2" id="KW-0808">Transferase</keyword>
<feature type="compositionally biased region" description="Basic and acidic residues" evidence="1">
    <location>
        <begin position="41"/>
        <end position="65"/>
    </location>
</feature>
<reference evidence="3" key="1">
    <citation type="journal article" date="2014" name="Genome Announc.">
        <title>Draft genome sequence of Colletotrichum sublineola, a destructive pathogen of cultivated sorghum.</title>
        <authorList>
            <person name="Baroncelli R."/>
            <person name="Sanz-Martin J.M."/>
            <person name="Rech G.E."/>
            <person name="Sukno S.A."/>
            <person name="Thon M.R."/>
        </authorList>
    </citation>
    <scope>NUCLEOTIDE SEQUENCE [LARGE SCALE GENOMIC DNA]</scope>
    <source>
        <strain evidence="3">TX430BB</strain>
    </source>
</reference>
<protein>
    <submittedName>
        <fullName evidence="2">Putative aminotransferase class I and II</fullName>
    </submittedName>
</protein>
<dbReference type="AlphaFoldDB" id="A0A066WXG3"/>
<proteinExistence type="predicted"/>
<sequence>MLSSARIATRQAAVRRMAALPVSAARAGSTWANVPQGPPDVSRDSGDEATRKQKDMIKNTILDKT</sequence>
<evidence type="ECO:0000256" key="1">
    <source>
        <dbReference type="SAM" id="MobiDB-lite"/>
    </source>
</evidence>
<comment type="caution">
    <text evidence="2">The sequence shown here is derived from an EMBL/GenBank/DDBJ whole genome shotgun (WGS) entry which is preliminary data.</text>
</comment>
<dbReference type="EMBL" id="JMSE01001415">
    <property type="protein sequence ID" value="KDN61392.1"/>
    <property type="molecule type" value="Genomic_DNA"/>
</dbReference>
<name>A0A066WXG3_COLSU</name>
<dbReference type="STRING" id="1173701.A0A066WXG3"/>
<keyword evidence="3" id="KW-1185">Reference proteome</keyword>
<feature type="region of interest" description="Disordered" evidence="1">
    <location>
        <begin position="24"/>
        <end position="65"/>
    </location>
</feature>
<keyword evidence="2" id="KW-0032">Aminotransferase</keyword>
<organism evidence="2 3">
    <name type="scientific">Colletotrichum sublineola</name>
    <name type="common">Sorghum anthracnose fungus</name>
    <dbReference type="NCBI Taxonomy" id="1173701"/>
    <lineage>
        <taxon>Eukaryota</taxon>
        <taxon>Fungi</taxon>
        <taxon>Dikarya</taxon>
        <taxon>Ascomycota</taxon>
        <taxon>Pezizomycotina</taxon>
        <taxon>Sordariomycetes</taxon>
        <taxon>Hypocreomycetidae</taxon>
        <taxon>Glomerellales</taxon>
        <taxon>Glomerellaceae</taxon>
        <taxon>Colletotrichum</taxon>
        <taxon>Colletotrichum graminicola species complex</taxon>
    </lineage>
</organism>
<dbReference type="Proteomes" id="UP000027238">
    <property type="component" value="Unassembled WGS sequence"/>
</dbReference>
<dbReference type="HOGENOM" id="CLU_2855830_0_0_1"/>
<accession>A0A066WXG3</accession>